<organism evidence="1 2">
    <name type="scientific">Phaseolus angularis</name>
    <name type="common">Azuki bean</name>
    <name type="synonym">Vigna angularis</name>
    <dbReference type="NCBI Taxonomy" id="3914"/>
    <lineage>
        <taxon>Eukaryota</taxon>
        <taxon>Viridiplantae</taxon>
        <taxon>Streptophyta</taxon>
        <taxon>Embryophyta</taxon>
        <taxon>Tracheophyta</taxon>
        <taxon>Spermatophyta</taxon>
        <taxon>Magnoliopsida</taxon>
        <taxon>eudicotyledons</taxon>
        <taxon>Gunneridae</taxon>
        <taxon>Pentapetalae</taxon>
        <taxon>rosids</taxon>
        <taxon>fabids</taxon>
        <taxon>Fabales</taxon>
        <taxon>Fabaceae</taxon>
        <taxon>Papilionoideae</taxon>
        <taxon>50 kb inversion clade</taxon>
        <taxon>NPAAA clade</taxon>
        <taxon>indigoferoid/millettioid clade</taxon>
        <taxon>Phaseoleae</taxon>
        <taxon>Vigna</taxon>
    </lineage>
</organism>
<protein>
    <submittedName>
        <fullName evidence="1">Uncharacterized protein</fullName>
    </submittedName>
</protein>
<reference evidence="2" key="1">
    <citation type="journal article" date="2015" name="Proc. Natl. Acad. Sci. U.S.A.">
        <title>Genome sequencing of adzuki bean (Vigna angularis) provides insight into high starch and low fat accumulation and domestication.</title>
        <authorList>
            <person name="Yang K."/>
            <person name="Tian Z."/>
            <person name="Chen C."/>
            <person name="Luo L."/>
            <person name="Zhao B."/>
            <person name="Wang Z."/>
            <person name="Yu L."/>
            <person name="Li Y."/>
            <person name="Sun Y."/>
            <person name="Li W."/>
            <person name="Chen Y."/>
            <person name="Li Y."/>
            <person name="Zhang Y."/>
            <person name="Ai D."/>
            <person name="Zhao J."/>
            <person name="Shang C."/>
            <person name="Ma Y."/>
            <person name="Wu B."/>
            <person name="Wang M."/>
            <person name="Gao L."/>
            <person name="Sun D."/>
            <person name="Zhang P."/>
            <person name="Guo F."/>
            <person name="Wang W."/>
            <person name="Li Y."/>
            <person name="Wang J."/>
            <person name="Varshney R.K."/>
            <person name="Wang J."/>
            <person name="Ling H.Q."/>
            <person name="Wan P."/>
        </authorList>
    </citation>
    <scope>NUCLEOTIDE SEQUENCE</scope>
    <source>
        <strain evidence="2">cv. Jingnong 6</strain>
    </source>
</reference>
<sequence>MQNQIWLHAFSLSESNFDSINGFSSQELSGLRIEVIVGRVQICTLGRSFTTDPAFVSQLERSVHPVRPVVERSSCSVRPNHQVSVRPNLPLNVRSFAAFVRQLERSVHPVRPVVERSSCSVRPNHQVVLGALDPFGTVGDGFKAV</sequence>
<dbReference type="EMBL" id="KQ258389">
    <property type="protein sequence ID" value="KOM27648.1"/>
    <property type="molecule type" value="Genomic_DNA"/>
</dbReference>
<evidence type="ECO:0000313" key="1">
    <source>
        <dbReference type="EMBL" id="KOM27648.1"/>
    </source>
</evidence>
<accession>A0A0L9TAR3</accession>
<dbReference type="Proteomes" id="UP000053144">
    <property type="component" value="Unassembled WGS sequence"/>
</dbReference>
<dbReference type="Gramene" id="KOM27648">
    <property type="protein sequence ID" value="KOM27648"/>
    <property type="gene ID" value="LR48_Vigan442s008400"/>
</dbReference>
<evidence type="ECO:0000313" key="2">
    <source>
        <dbReference type="Proteomes" id="UP000053144"/>
    </source>
</evidence>
<name>A0A0L9TAR3_PHAAN</name>
<gene>
    <name evidence="1" type="ORF">LR48_Vigan442s008400</name>
</gene>
<dbReference type="AlphaFoldDB" id="A0A0L9TAR3"/>
<proteinExistence type="predicted"/>